<dbReference type="EMBL" id="CAADRA010000076">
    <property type="protein sequence ID" value="VFT78317.1"/>
    <property type="molecule type" value="Genomic_DNA"/>
</dbReference>
<keyword evidence="1" id="KW-1133">Transmembrane helix</keyword>
<evidence type="ECO:0000259" key="2">
    <source>
        <dbReference type="Pfam" id="PF04784"/>
    </source>
</evidence>
<dbReference type="Pfam" id="PF04784">
    <property type="entry name" value="DUF547"/>
    <property type="match status" value="1"/>
</dbReference>
<feature type="domain" description="DUF547" evidence="2">
    <location>
        <begin position="631"/>
        <end position="755"/>
    </location>
</feature>
<dbReference type="InterPro" id="IPR006869">
    <property type="entry name" value="DUF547"/>
</dbReference>
<keyword evidence="6" id="KW-1185">Reference proteome</keyword>
<name>A0A485K9T2_9STRA</name>
<sequence length="831" mass="91433">MSPLNDAAAFHTVLPSTLGDAMLWLMVPSITSIMVVAAFVFHHIRHQDDLKRKKAAHRCTAAPHFGHGLNLADVTNPSTSIAFNSRTPIPIDTPLFEGQAHVLVRNPDGDSHWDPLFEGKRRTIWVMVQGTFKRAPRGTVYVAGELPRSMQLTFWAKTLVSMMITSAQTLMGSMHFSFGDDTESPHVALPLYQSADTMIATPQDEVPPKLGTAQWDETAAQRAARKRTPVGTECFRTDMVYSFQFHTMHVDLPSWSIVNLPGIQDVSLKSFLGDMSLRLGVYEHVDTAPSLAHATKDYCFCFDISSSPAPPPLDKLDLPEVDFDAWMWLEHFDAATGLRPVSYLFRVLQDDMCSAKTVVVSSNALAAVLAVDSPADASALLTRARREHYQALDEQTVDVNRQLHAIAAHGSDAAKRELVLCLASAAALPSMDVSAKAMGVNVWRWDLNVCREGSGYRVVSDTFLRHEYLVLTSTDVLLYRTYASTPAKKVPVNHITDVTTRLINDMPVVGIHTWTDVVYVHVADPDAWKDAIVAASERSSVLTSSVSLKALNLQCWTPFNVVTYEGQLVLNSRKLVGSPSDDSTATADPIAVAMACVDAGLSVWSSRARRLEFARATQALRLVDLAALDTPEKKLVFLLNVYQALLMHATLVLPRLTTTAMHQCAYELGLQKLVLSLAEIEHVLLRAAAPQLGHVPYLDFVPDAAAYPAAFGLLALPHRDFRVSCALHAHRAHKHLVVYSVDGVHAQLSDVVGTYLRQHVRVAGPATVTLPVVCKWYQVDFGHQILRKTMGFLADDTIAAIQDVADHPKFALEFRDSTTARPSPQWMPLGA</sequence>
<proteinExistence type="predicted"/>
<evidence type="ECO:0000313" key="4">
    <source>
        <dbReference type="EMBL" id="KAF0719351.1"/>
    </source>
</evidence>
<dbReference type="EMBL" id="VJMH01000076">
    <property type="protein sequence ID" value="KAF0719351.1"/>
    <property type="molecule type" value="Genomic_DNA"/>
</dbReference>
<evidence type="ECO:0000256" key="1">
    <source>
        <dbReference type="SAM" id="Phobius"/>
    </source>
</evidence>
<dbReference type="PANTHER" id="PTHR46361">
    <property type="entry name" value="ELECTRON CARRIER/ PROTEIN DISULFIDE OXIDOREDUCTASE"/>
    <property type="match status" value="1"/>
</dbReference>
<gene>
    <name evidence="5" type="primary">Aste57867_1095</name>
    <name evidence="4" type="ORF">As57867_001094</name>
    <name evidence="5" type="ORF">ASTE57867_1095</name>
</gene>
<keyword evidence="1" id="KW-0472">Membrane</keyword>
<reference evidence="5 6" key="1">
    <citation type="submission" date="2019-03" db="EMBL/GenBank/DDBJ databases">
        <authorList>
            <person name="Gaulin E."/>
            <person name="Dumas B."/>
        </authorList>
    </citation>
    <scope>NUCLEOTIDE SEQUENCE [LARGE SCALE GENOMIC DNA]</scope>
    <source>
        <strain evidence="5">CBS 568.67</strain>
    </source>
</reference>
<accession>A0A485K9T2</accession>
<evidence type="ECO:0000313" key="6">
    <source>
        <dbReference type="Proteomes" id="UP000332933"/>
    </source>
</evidence>
<dbReference type="Proteomes" id="UP000332933">
    <property type="component" value="Unassembled WGS sequence"/>
</dbReference>
<dbReference type="InterPro" id="IPR013897">
    <property type="entry name" value="Duc1"/>
</dbReference>
<feature type="domain" description="Domain of unknown function at the cortex 1" evidence="3">
    <location>
        <begin position="73"/>
        <end position="304"/>
    </location>
</feature>
<evidence type="ECO:0000259" key="3">
    <source>
        <dbReference type="Pfam" id="PF08588"/>
    </source>
</evidence>
<feature type="transmembrane region" description="Helical" evidence="1">
    <location>
        <begin position="21"/>
        <end position="44"/>
    </location>
</feature>
<reference evidence="4" key="2">
    <citation type="submission" date="2019-06" db="EMBL/GenBank/DDBJ databases">
        <title>Genomics analysis of Aphanomyces spp. identifies a new class of oomycete effector associated with host adaptation.</title>
        <authorList>
            <person name="Gaulin E."/>
        </authorList>
    </citation>
    <scope>NUCLEOTIDE SEQUENCE</scope>
    <source>
        <strain evidence="4">CBS 578.67</strain>
    </source>
</reference>
<dbReference type="OrthoDB" id="418495at2759"/>
<evidence type="ECO:0000313" key="5">
    <source>
        <dbReference type="EMBL" id="VFT78317.1"/>
    </source>
</evidence>
<dbReference type="AlphaFoldDB" id="A0A485K9T2"/>
<dbReference type="PANTHER" id="PTHR46361:SF3">
    <property type="entry name" value="ELECTRON CARRIER_ PROTEIN DISULFIDE OXIDOREDUCTASE"/>
    <property type="match status" value="1"/>
</dbReference>
<dbReference type="Pfam" id="PF08588">
    <property type="entry name" value="Duc1"/>
    <property type="match status" value="1"/>
</dbReference>
<organism evidence="5 6">
    <name type="scientific">Aphanomyces stellatus</name>
    <dbReference type="NCBI Taxonomy" id="120398"/>
    <lineage>
        <taxon>Eukaryota</taxon>
        <taxon>Sar</taxon>
        <taxon>Stramenopiles</taxon>
        <taxon>Oomycota</taxon>
        <taxon>Saprolegniomycetes</taxon>
        <taxon>Saprolegniales</taxon>
        <taxon>Verrucalvaceae</taxon>
        <taxon>Aphanomyces</taxon>
    </lineage>
</organism>
<keyword evidence="1" id="KW-0812">Transmembrane</keyword>
<protein>
    <submittedName>
        <fullName evidence="5">Aste57867_1095 protein</fullName>
    </submittedName>
</protein>